<organism evidence="1 2">
    <name type="scientific">Mycobacteroides abscessus subsp. bolletii CRM-0020</name>
    <dbReference type="NCBI Taxonomy" id="1306401"/>
    <lineage>
        <taxon>Bacteria</taxon>
        <taxon>Bacillati</taxon>
        <taxon>Actinomycetota</taxon>
        <taxon>Actinomycetes</taxon>
        <taxon>Mycobacteriales</taxon>
        <taxon>Mycobacteriaceae</taxon>
        <taxon>Mycobacteroides</taxon>
        <taxon>Mycobacteroides abscessus</taxon>
    </lineage>
</organism>
<proteinExistence type="predicted"/>
<evidence type="ECO:0000313" key="2">
    <source>
        <dbReference type="Proteomes" id="UP000014969"/>
    </source>
</evidence>
<sequence length="206" mass="21603">MEGLRMRTVSDRARRTFGAAVLCGVAMSMFAVPVQAQPAEFPDLSRFTAVAPEPYITRWFKGATEMSFLAFVTPYDIGCRFGAPKELSDSGQGVRCGGAPVGVDNIPTTDLMKREVATPKPGDCVVGAVGPGDNDAGTYQLSHYFYGGCDGTSAGPTNGGSLLAVGQKVSYGHVTCAVDTNTIVACLDTASDEHGFVLKPSGSWTF</sequence>
<protein>
    <submittedName>
        <fullName evidence="1">Uncharacterized protein</fullName>
    </submittedName>
</protein>
<dbReference type="EMBL" id="ATFQ01000022">
    <property type="protein sequence ID" value="EPQ23232.1"/>
    <property type="molecule type" value="Genomic_DNA"/>
</dbReference>
<comment type="caution">
    <text evidence="1">The sequence shown here is derived from an EMBL/GenBank/DDBJ whole genome shotgun (WGS) entry which is preliminary data.</text>
</comment>
<gene>
    <name evidence="1" type="ORF">J108_13395</name>
</gene>
<dbReference type="AlphaFoldDB" id="A0A829HUN0"/>
<name>A0A829HUN0_9MYCO</name>
<accession>A0A829HUN0</accession>
<dbReference type="Proteomes" id="UP000014969">
    <property type="component" value="Unassembled WGS sequence"/>
</dbReference>
<reference evidence="1 2" key="1">
    <citation type="journal article" date="2013" name="Genome Announc.">
        <title>Genome Sequence of an Epidemic Isolate of Mycobacterium abscessus subsp. bolletii from Rio de Janeiro, Brazil.</title>
        <authorList>
            <person name="Davidson R.M."/>
            <person name="Reynolds P.R."/>
            <person name="Farias-Hesson E."/>
            <person name="Duarte R.S."/>
            <person name="Jackson M."/>
            <person name="Strong M."/>
        </authorList>
    </citation>
    <scope>NUCLEOTIDE SEQUENCE [LARGE SCALE GENOMIC DNA]</scope>
    <source>
        <strain evidence="1 2">CRM-0020</strain>
    </source>
</reference>
<evidence type="ECO:0000313" key="1">
    <source>
        <dbReference type="EMBL" id="EPQ23232.1"/>
    </source>
</evidence>